<organism evidence="3 4">
    <name type="scientific">Aquamicrobium zhengzhouense</name>
    <dbReference type="NCBI Taxonomy" id="2781738"/>
    <lineage>
        <taxon>Bacteria</taxon>
        <taxon>Pseudomonadati</taxon>
        <taxon>Pseudomonadota</taxon>
        <taxon>Alphaproteobacteria</taxon>
        <taxon>Hyphomicrobiales</taxon>
        <taxon>Phyllobacteriaceae</taxon>
        <taxon>Aquamicrobium</taxon>
    </lineage>
</organism>
<dbReference type="Pfam" id="PF00201">
    <property type="entry name" value="UDPGT"/>
    <property type="match status" value="1"/>
</dbReference>
<dbReference type="PANTHER" id="PTHR48043">
    <property type="entry name" value="EG:EG0003.4 PROTEIN-RELATED"/>
    <property type="match status" value="1"/>
</dbReference>
<evidence type="ECO:0000256" key="2">
    <source>
        <dbReference type="ARBA" id="ARBA00022679"/>
    </source>
</evidence>
<keyword evidence="2" id="KW-0808">Transferase</keyword>
<name>A0ABS0SIB7_9HYPH</name>
<proteinExistence type="predicted"/>
<dbReference type="Gene3D" id="3.40.50.2000">
    <property type="entry name" value="Glycogen Phosphorylase B"/>
    <property type="match status" value="2"/>
</dbReference>
<dbReference type="Proteomes" id="UP000601789">
    <property type="component" value="Unassembled WGS sequence"/>
</dbReference>
<dbReference type="CDD" id="cd03784">
    <property type="entry name" value="GT1_Gtf-like"/>
    <property type="match status" value="1"/>
</dbReference>
<evidence type="ECO:0000313" key="4">
    <source>
        <dbReference type="Proteomes" id="UP000601789"/>
    </source>
</evidence>
<gene>
    <name evidence="3" type="ORF">IOD40_17075</name>
</gene>
<sequence length="423" mass="45955">MRIALICPPYPSHVQVFSVLASALQERGHEAVLVLQEGAEAFAAGKVRCVLIPPASGRTTEQLLRRAARPGSILGVLKTVADSAAATDALCQHLPEILQNMAIEAVIADQMEPAGALAARHRKITYLSLACALPLERDARIPPPYLGWPYAADEAGLKRNRGGEMVASYLLSAQRRMIRKWAARFGLENLETLEDCLSPLGTIAQMPKALDFPREDGGRPLWQMGPIRAVGGKQDFALEIDPNRPLVFMSLGTLQGHRFSLFRAVARVCKQLDAQLLVAHCGGLRPDQAARVGADWVTDFVPQREVLARADICVTHGGQNTVLDALEAGTPLLVTPIAFDQPGISARIVHHQVGIRLSHRFLRTGKAKRAMQTLLQDASYKSRARALGSQMQPPRLADIGEQIEEAFGSDAAIERQSFKSSAT</sequence>
<dbReference type="PANTHER" id="PTHR48043:SF145">
    <property type="entry name" value="FI06409P-RELATED"/>
    <property type="match status" value="1"/>
</dbReference>
<evidence type="ECO:0000256" key="1">
    <source>
        <dbReference type="ARBA" id="ARBA00022676"/>
    </source>
</evidence>
<keyword evidence="1" id="KW-0328">Glycosyltransferase</keyword>
<comment type="caution">
    <text evidence="3">The sequence shown here is derived from an EMBL/GenBank/DDBJ whole genome shotgun (WGS) entry which is preliminary data.</text>
</comment>
<accession>A0ABS0SIB7</accession>
<keyword evidence="4" id="KW-1185">Reference proteome</keyword>
<evidence type="ECO:0000313" key="3">
    <source>
        <dbReference type="EMBL" id="MBI1622375.1"/>
    </source>
</evidence>
<dbReference type="SUPFAM" id="SSF53756">
    <property type="entry name" value="UDP-Glycosyltransferase/glycogen phosphorylase"/>
    <property type="match status" value="1"/>
</dbReference>
<dbReference type="InterPro" id="IPR002213">
    <property type="entry name" value="UDP_glucos_trans"/>
</dbReference>
<dbReference type="InterPro" id="IPR050271">
    <property type="entry name" value="UDP-glycosyltransferase"/>
</dbReference>
<protein>
    <submittedName>
        <fullName evidence="3">Glycosyltransferase family 1 protein</fullName>
    </submittedName>
</protein>
<dbReference type="RefSeq" id="WP_198477916.1">
    <property type="nucleotide sequence ID" value="NZ_JADGMQ010000016.1"/>
</dbReference>
<reference evidence="3 4" key="1">
    <citation type="submission" date="2020-10" db="EMBL/GenBank/DDBJ databases">
        <title>Aquamicrobium zhengzhouensis sp. nov., a exopolysaccharide producing bacterium isolated from farmland soil.</title>
        <authorList>
            <person name="Wang X."/>
        </authorList>
    </citation>
    <scope>NUCLEOTIDE SEQUENCE [LARGE SCALE GENOMIC DNA]</scope>
    <source>
        <strain evidence="4">cd-1</strain>
    </source>
</reference>
<dbReference type="EMBL" id="JADGMQ010000016">
    <property type="protein sequence ID" value="MBI1622375.1"/>
    <property type="molecule type" value="Genomic_DNA"/>
</dbReference>